<accession>K1YJ57</accession>
<organism evidence="1">
    <name type="scientific">uncultured bacterium</name>
    <name type="common">gcode 4</name>
    <dbReference type="NCBI Taxonomy" id="1234023"/>
    <lineage>
        <taxon>Bacteria</taxon>
        <taxon>environmental samples</taxon>
    </lineage>
</organism>
<proteinExistence type="predicted"/>
<dbReference type="EMBL" id="AMFJ01036064">
    <property type="protein sequence ID" value="EKD25434.1"/>
    <property type="molecule type" value="Genomic_DNA"/>
</dbReference>
<gene>
    <name evidence="1" type="ORF">ACD_80C00057G0002</name>
</gene>
<reference evidence="1" key="1">
    <citation type="journal article" date="2012" name="Science">
        <title>Fermentation, hydrogen, and sulfur metabolism in multiple uncultivated bacterial phyla.</title>
        <authorList>
            <person name="Wrighton K.C."/>
            <person name="Thomas B.C."/>
            <person name="Sharon I."/>
            <person name="Miller C.S."/>
            <person name="Castelle C.J."/>
            <person name="VerBerkmoes N.C."/>
            <person name="Wilkins M.J."/>
            <person name="Hettich R.L."/>
            <person name="Lipton M.S."/>
            <person name="Williams K.H."/>
            <person name="Long P.E."/>
            <person name="Banfield J.F."/>
        </authorList>
    </citation>
    <scope>NUCLEOTIDE SEQUENCE [LARGE SCALE GENOMIC DNA]</scope>
</reference>
<comment type="caution">
    <text evidence="1">The sequence shown here is derived from an EMBL/GenBank/DDBJ whole genome shotgun (WGS) entry which is preliminary data.</text>
</comment>
<dbReference type="AlphaFoldDB" id="K1YJ57"/>
<name>K1YJ57_9BACT</name>
<evidence type="ECO:0000313" key="1">
    <source>
        <dbReference type="EMBL" id="EKD25434.1"/>
    </source>
</evidence>
<sequence length="153" mass="18212">MKQKKIEKESIVYCCHRKGKITIILDRKAMILLEGLLETDGNSISMDIEEVSRPFESFFLPSQHVEQVSKLVNHEIAIFIHGEQNPWQKYNPKILDMIENYWIKMCREENNTKRFEIAKRDFYRFTGELNAVKHIAEHLVVNYQNPDRFNLLN</sequence>
<protein>
    <submittedName>
        <fullName evidence="1">Uncharacterized protein</fullName>
    </submittedName>
</protein>